<organism evidence="1 2">
    <name type="scientific">Runella rosea</name>
    <dbReference type="NCBI Taxonomy" id="2259595"/>
    <lineage>
        <taxon>Bacteria</taxon>
        <taxon>Pseudomonadati</taxon>
        <taxon>Bacteroidota</taxon>
        <taxon>Cytophagia</taxon>
        <taxon>Cytophagales</taxon>
        <taxon>Spirosomataceae</taxon>
        <taxon>Runella</taxon>
    </lineage>
</organism>
<name>A0A344TET5_9BACT</name>
<accession>A0A344TET5</accession>
<evidence type="ECO:0000313" key="2">
    <source>
        <dbReference type="Proteomes" id="UP000251993"/>
    </source>
</evidence>
<dbReference type="InterPro" id="IPR038670">
    <property type="entry name" value="HslJ-like_sf"/>
</dbReference>
<dbReference type="RefSeq" id="WP_114065942.1">
    <property type="nucleotide sequence ID" value="NZ_CP030850.1"/>
</dbReference>
<dbReference type="AlphaFoldDB" id="A0A344TET5"/>
<dbReference type="OrthoDB" id="956429at2"/>
<evidence type="ECO:0008006" key="3">
    <source>
        <dbReference type="Google" id="ProtNLM"/>
    </source>
</evidence>
<dbReference type="EMBL" id="CP030850">
    <property type="protein sequence ID" value="AXE17156.1"/>
    <property type="molecule type" value="Genomic_DNA"/>
</dbReference>
<sequence length="140" mass="15742">MKTNFILILALTLFACNKDDTTKPTLNGKWKMVKYYNLTLGTSESEPTNISRSIIIEFSDNGSIGKMSGETVTNSVGGEYELLKVNSMKTLSFGGTKVGEPNWGSKFWDAIHSASSYERHSNKLFIYFNADTEKMEFKKQ</sequence>
<evidence type="ECO:0000313" key="1">
    <source>
        <dbReference type="EMBL" id="AXE17156.1"/>
    </source>
</evidence>
<proteinExistence type="predicted"/>
<gene>
    <name evidence="1" type="ORF">DR864_05100</name>
</gene>
<dbReference type="Proteomes" id="UP000251993">
    <property type="component" value="Chromosome"/>
</dbReference>
<keyword evidence="2" id="KW-1185">Reference proteome</keyword>
<dbReference type="PROSITE" id="PS51257">
    <property type="entry name" value="PROKAR_LIPOPROTEIN"/>
    <property type="match status" value="1"/>
</dbReference>
<reference evidence="1 2" key="1">
    <citation type="submission" date="2018-07" db="EMBL/GenBank/DDBJ databases">
        <title>Genome sequencing of Runella.</title>
        <authorList>
            <person name="Baek M.-G."/>
            <person name="Yi H."/>
        </authorList>
    </citation>
    <scope>NUCLEOTIDE SEQUENCE [LARGE SCALE GENOMIC DNA]</scope>
    <source>
        <strain evidence="1 2">HYN0085</strain>
    </source>
</reference>
<protein>
    <recommendedName>
        <fullName evidence="3">META domain-containing protein</fullName>
    </recommendedName>
</protein>
<dbReference type="Gene3D" id="2.40.128.270">
    <property type="match status" value="1"/>
</dbReference>
<dbReference type="KEGG" id="run:DR864_05100"/>